<dbReference type="EMBL" id="KZ451931">
    <property type="protein sequence ID" value="PKA61368.1"/>
    <property type="molecule type" value="Genomic_DNA"/>
</dbReference>
<sequence length="98" mass="10322">MHCRQLLNSAVANTAVLCTILTCRTPRVIAAYLSGYSLENFAYVVVAAETFALHRLPKSAADNHGIRAEYIPVLGKGGDGSSEIVAVVRRSFGGAEGG</sequence>
<protein>
    <submittedName>
        <fullName evidence="1">Uncharacterized protein</fullName>
    </submittedName>
</protein>
<organism evidence="1 2">
    <name type="scientific">Apostasia shenzhenica</name>
    <dbReference type="NCBI Taxonomy" id="1088818"/>
    <lineage>
        <taxon>Eukaryota</taxon>
        <taxon>Viridiplantae</taxon>
        <taxon>Streptophyta</taxon>
        <taxon>Embryophyta</taxon>
        <taxon>Tracheophyta</taxon>
        <taxon>Spermatophyta</taxon>
        <taxon>Magnoliopsida</taxon>
        <taxon>Liliopsida</taxon>
        <taxon>Asparagales</taxon>
        <taxon>Orchidaceae</taxon>
        <taxon>Apostasioideae</taxon>
        <taxon>Apostasia</taxon>
    </lineage>
</organism>
<dbReference type="AlphaFoldDB" id="A0A2I0B0Q8"/>
<gene>
    <name evidence="1" type="ORF">AXF42_Ash020344</name>
</gene>
<reference evidence="1 2" key="1">
    <citation type="journal article" date="2017" name="Nature">
        <title>The Apostasia genome and the evolution of orchids.</title>
        <authorList>
            <person name="Zhang G.Q."/>
            <person name="Liu K.W."/>
            <person name="Li Z."/>
            <person name="Lohaus R."/>
            <person name="Hsiao Y.Y."/>
            <person name="Niu S.C."/>
            <person name="Wang J.Y."/>
            <person name="Lin Y.C."/>
            <person name="Xu Q."/>
            <person name="Chen L.J."/>
            <person name="Yoshida K."/>
            <person name="Fujiwara S."/>
            <person name="Wang Z.W."/>
            <person name="Zhang Y.Q."/>
            <person name="Mitsuda N."/>
            <person name="Wang M."/>
            <person name="Liu G.H."/>
            <person name="Pecoraro L."/>
            <person name="Huang H.X."/>
            <person name="Xiao X.J."/>
            <person name="Lin M."/>
            <person name="Wu X.Y."/>
            <person name="Wu W.L."/>
            <person name="Chen Y.Y."/>
            <person name="Chang S.B."/>
            <person name="Sakamoto S."/>
            <person name="Ohme-Takagi M."/>
            <person name="Yagi M."/>
            <person name="Zeng S.J."/>
            <person name="Shen C.Y."/>
            <person name="Yeh C.M."/>
            <person name="Luo Y.B."/>
            <person name="Tsai W.C."/>
            <person name="Van de Peer Y."/>
            <person name="Liu Z.J."/>
        </authorList>
    </citation>
    <scope>NUCLEOTIDE SEQUENCE [LARGE SCALE GENOMIC DNA]</scope>
    <source>
        <strain evidence="2">cv. Shenzhen</strain>
        <tissue evidence="1">Stem</tissue>
    </source>
</reference>
<proteinExistence type="predicted"/>
<dbReference type="Proteomes" id="UP000236161">
    <property type="component" value="Unassembled WGS sequence"/>
</dbReference>
<name>A0A2I0B0Q8_9ASPA</name>
<evidence type="ECO:0000313" key="1">
    <source>
        <dbReference type="EMBL" id="PKA61368.1"/>
    </source>
</evidence>
<accession>A0A2I0B0Q8</accession>
<evidence type="ECO:0000313" key="2">
    <source>
        <dbReference type="Proteomes" id="UP000236161"/>
    </source>
</evidence>
<keyword evidence="2" id="KW-1185">Reference proteome</keyword>